<reference evidence="1 2" key="1">
    <citation type="submission" date="2020-06" db="EMBL/GenBank/DDBJ databases">
        <title>Methanolobus halotolerans sp. nov., isolated from a saline lake Tus in Siberia.</title>
        <authorList>
            <person name="Shen Y."/>
            <person name="Chen S.-C."/>
            <person name="Lai M.-C."/>
            <person name="Huang H.-H."/>
            <person name="Chiu H.-H."/>
            <person name="Tang S.-L."/>
            <person name="Rogozin D.Y."/>
            <person name="Degermendzhy A.G."/>
        </authorList>
    </citation>
    <scope>NUCLEOTIDE SEQUENCE [LARGE SCALE GENOMIC DNA]</scope>
    <source>
        <strain evidence="1 2">DSM 21339</strain>
    </source>
</reference>
<organism evidence="1 2">
    <name type="scientific">Methanolobus zinderi</name>
    <dbReference type="NCBI Taxonomy" id="536044"/>
    <lineage>
        <taxon>Archaea</taxon>
        <taxon>Methanobacteriati</taxon>
        <taxon>Methanobacteriota</taxon>
        <taxon>Stenosarchaea group</taxon>
        <taxon>Methanomicrobia</taxon>
        <taxon>Methanosarcinales</taxon>
        <taxon>Methanosarcinaceae</taxon>
        <taxon>Methanolobus</taxon>
    </lineage>
</organism>
<proteinExistence type="predicted"/>
<evidence type="ECO:0000313" key="1">
    <source>
        <dbReference type="EMBL" id="QLC49872.1"/>
    </source>
</evidence>
<gene>
    <name evidence="1" type="ORF">HWN40_06225</name>
</gene>
<dbReference type="KEGG" id="mzi:HWN40_06225"/>
<dbReference type="GeneID" id="55821254"/>
<evidence type="ECO:0000313" key="2">
    <source>
        <dbReference type="Proteomes" id="UP000509594"/>
    </source>
</evidence>
<dbReference type="Proteomes" id="UP000509594">
    <property type="component" value="Chromosome"/>
</dbReference>
<keyword evidence="2" id="KW-1185">Reference proteome</keyword>
<name>A0A7D5E6E1_9EURY</name>
<sequence>MHIVVKKLMTFSLLAALVLISGCTDTTTEPVDSENVFLEASPVILKEFQEQDISIIVTNNATQALEAVKVTGFTPLSVVGAESVNIEGRTGTEPMQSSLNAKVSAPSFETDQNDSALTISYLSGSDSNGKQSTGTKSITVPVTILPDAKLQFVGFVEDMDSLSTPAAESWELRKGENATIKFSVRNDGETTIPGGVLTVVADVDNKLIADQASVPINQSMARKGTSYTKGLQIPINGDAPNGETDVIVKLMYGDMIVDEQTLVLKVKL</sequence>
<protein>
    <submittedName>
        <fullName evidence="1">Uncharacterized protein</fullName>
    </submittedName>
</protein>
<dbReference type="EMBL" id="CP058215">
    <property type="protein sequence ID" value="QLC49872.1"/>
    <property type="molecule type" value="Genomic_DNA"/>
</dbReference>
<accession>A0A7D5E6E1</accession>
<dbReference type="OrthoDB" id="141411at2157"/>
<dbReference type="AlphaFoldDB" id="A0A7D5E6E1"/>
<dbReference type="PROSITE" id="PS51257">
    <property type="entry name" value="PROKAR_LIPOPROTEIN"/>
    <property type="match status" value="1"/>
</dbReference>
<dbReference type="RefSeq" id="WP_176964928.1">
    <property type="nucleotide sequence ID" value="NZ_CP058215.1"/>
</dbReference>